<dbReference type="InterPro" id="IPR020846">
    <property type="entry name" value="MFS_dom"/>
</dbReference>
<evidence type="ECO:0000256" key="7">
    <source>
        <dbReference type="SAM" id="MobiDB-lite"/>
    </source>
</evidence>
<dbReference type="GO" id="GO:0016020">
    <property type="term" value="C:membrane"/>
    <property type="evidence" value="ECO:0007669"/>
    <property type="project" value="TreeGrafter"/>
</dbReference>
<comment type="subcellular location">
    <subcellularLocation>
        <location evidence="1">Endomembrane system</location>
        <topology evidence="1">Multi-pass membrane protein</topology>
    </subcellularLocation>
</comment>
<keyword evidence="11" id="KW-1185">Reference proteome</keyword>
<keyword evidence="6 8" id="KW-0472">Membrane</keyword>
<evidence type="ECO:0000256" key="2">
    <source>
        <dbReference type="ARBA" id="ARBA00008335"/>
    </source>
</evidence>
<dbReference type="GO" id="GO:0012505">
    <property type="term" value="C:endomembrane system"/>
    <property type="evidence" value="ECO:0007669"/>
    <property type="project" value="UniProtKB-SubCell"/>
</dbReference>
<gene>
    <name evidence="10" type="ORF">L227DRAFT_546297</name>
</gene>
<dbReference type="PANTHER" id="PTHR23514:SF3">
    <property type="entry name" value="BYPASS OF STOP CODON PROTEIN 6"/>
    <property type="match status" value="1"/>
</dbReference>
<organism evidence="10 11">
    <name type="scientific">Lentinus tigrinus ALCF2SS1-6</name>
    <dbReference type="NCBI Taxonomy" id="1328759"/>
    <lineage>
        <taxon>Eukaryota</taxon>
        <taxon>Fungi</taxon>
        <taxon>Dikarya</taxon>
        <taxon>Basidiomycota</taxon>
        <taxon>Agaricomycotina</taxon>
        <taxon>Agaricomycetes</taxon>
        <taxon>Polyporales</taxon>
        <taxon>Polyporaceae</taxon>
        <taxon>Lentinus</taxon>
    </lineage>
</organism>
<feature type="transmembrane region" description="Helical" evidence="8">
    <location>
        <begin position="52"/>
        <end position="68"/>
    </location>
</feature>
<evidence type="ECO:0000256" key="3">
    <source>
        <dbReference type="ARBA" id="ARBA00022448"/>
    </source>
</evidence>
<feature type="transmembrane region" description="Helical" evidence="8">
    <location>
        <begin position="180"/>
        <end position="200"/>
    </location>
</feature>
<evidence type="ECO:0000256" key="8">
    <source>
        <dbReference type="SAM" id="Phobius"/>
    </source>
</evidence>
<dbReference type="InterPro" id="IPR036259">
    <property type="entry name" value="MFS_trans_sf"/>
</dbReference>
<keyword evidence="5 8" id="KW-1133">Transmembrane helix</keyword>
<dbReference type="FunFam" id="1.20.1250.20:FF:000286">
    <property type="entry name" value="MFS efflux transporter"/>
    <property type="match status" value="1"/>
</dbReference>
<feature type="transmembrane region" description="Helical" evidence="8">
    <location>
        <begin position="355"/>
        <end position="373"/>
    </location>
</feature>
<name>A0A5C2SDU6_9APHY</name>
<accession>A0A5C2SDU6</accession>
<feature type="transmembrane region" description="Helical" evidence="8">
    <location>
        <begin position="331"/>
        <end position="349"/>
    </location>
</feature>
<feature type="region of interest" description="Disordered" evidence="7">
    <location>
        <begin position="1"/>
        <end position="21"/>
    </location>
</feature>
<feature type="transmembrane region" description="Helical" evidence="8">
    <location>
        <begin position="88"/>
        <end position="111"/>
    </location>
</feature>
<evidence type="ECO:0000256" key="6">
    <source>
        <dbReference type="ARBA" id="ARBA00023136"/>
    </source>
</evidence>
<dbReference type="STRING" id="1328759.A0A5C2SDU6"/>
<dbReference type="OrthoDB" id="413079at2759"/>
<dbReference type="PROSITE" id="PS50850">
    <property type="entry name" value="MFS"/>
    <property type="match status" value="1"/>
</dbReference>
<dbReference type="GO" id="GO:0022857">
    <property type="term" value="F:transmembrane transporter activity"/>
    <property type="evidence" value="ECO:0007669"/>
    <property type="project" value="InterPro"/>
</dbReference>
<dbReference type="SUPFAM" id="SSF103473">
    <property type="entry name" value="MFS general substrate transporter"/>
    <property type="match status" value="1"/>
</dbReference>
<dbReference type="Proteomes" id="UP000313359">
    <property type="component" value="Unassembled WGS sequence"/>
</dbReference>
<evidence type="ECO:0000313" key="10">
    <source>
        <dbReference type="EMBL" id="RPD61364.1"/>
    </source>
</evidence>
<evidence type="ECO:0000256" key="1">
    <source>
        <dbReference type="ARBA" id="ARBA00004127"/>
    </source>
</evidence>
<comment type="similarity">
    <text evidence="2">Belongs to the major facilitator superfamily.</text>
</comment>
<evidence type="ECO:0000256" key="4">
    <source>
        <dbReference type="ARBA" id="ARBA00022692"/>
    </source>
</evidence>
<protein>
    <submittedName>
        <fullName evidence="10">MFS general substrate transporter</fullName>
    </submittedName>
</protein>
<keyword evidence="4 8" id="KW-0812">Transmembrane</keyword>
<dbReference type="PANTHER" id="PTHR23514">
    <property type="entry name" value="BYPASS OF STOP CODON PROTEIN 6"/>
    <property type="match status" value="1"/>
</dbReference>
<keyword evidence="3" id="KW-0813">Transport</keyword>
<feature type="transmembrane region" description="Helical" evidence="8">
    <location>
        <begin position="118"/>
        <end position="136"/>
    </location>
</feature>
<feature type="transmembrane region" description="Helical" evidence="8">
    <location>
        <begin position="142"/>
        <end position="159"/>
    </location>
</feature>
<evidence type="ECO:0000259" key="9">
    <source>
        <dbReference type="PROSITE" id="PS50850"/>
    </source>
</evidence>
<dbReference type="EMBL" id="ML122262">
    <property type="protein sequence ID" value="RPD61364.1"/>
    <property type="molecule type" value="Genomic_DNA"/>
</dbReference>
<feature type="transmembrane region" description="Helical" evidence="8">
    <location>
        <begin position="206"/>
        <end position="227"/>
    </location>
</feature>
<feature type="transmembrane region" description="Helical" evidence="8">
    <location>
        <begin position="303"/>
        <end position="322"/>
    </location>
</feature>
<feature type="transmembrane region" description="Helical" evidence="8">
    <location>
        <begin position="385"/>
        <end position="411"/>
    </location>
</feature>
<proteinExistence type="inferred from homology"/>
<dbReference type="Pfam" id="PF07690">
    <property type="entry name" value="MFS_1"/>
    <property type="match status" value="1"/>
</dbReference>
<sequence>MLVRREKPMSEDNSGSPIAPSKEEIVIADGPQHLENKSEVPLTVTPVMRRRAWVQFAALCFTIYVAGWNDGTLGPLLPRLQEVYHVGYTVVSLIFVTNCMGSFIGAATYLYLTDRFGYGLVSHLASLILAIGNSLQASGSPFPVFVVAYLFAGYSNAFLDAGSNAFVASVAGDTSTKMGIMHAIYGVGAMCAPLVSTQFARLPRWSFVYLVHIGLVTLSAVSQMLTFRFRRQNDLLAEIGQPPPEKTQDSEAGMSKFKQVLRLRAVHLMAFFIFTYVGVEVTVSGWIITYIINERHGGANSGYISSGFWGGLTLGRVALLWLNKKVGERRVVFIYILAVVGLELVVWLVPNLYAGAVSVCFVGFFLGPIYPILMNHCGRVLPPELISGAIGWIACWGAAGAAVFPFVTGAIASKAGIVSLLPVLVSMMGLLFTVWLCVPNSRC</sequence>
<dbReference type="InterPro" id="IPR011701">
    <property type="entry name" value="MFS"/>
</dbReference>
<dbReference type="InterPro" id="IPR051788">
    <property type="entry name" value="MFS_Transporter"/>
</dbReference>
<reference evidence="10" key="1">
    <citation type="journal article" date="2018" name="Genome Biol. Evol.">
        <title>Genomics and development of Lentinus tigrinus, a white-rot wood-decaying mushroom with dimorphic fruiting bodies.</title>
        <authorList>
            <person name="Wu B."/>
            <person name="Xu Z."/>
            <person name="Knudson A."/>
            <person name="Carlson A."/>
            <person name="Chen N."/>
            <person name="Kovaka S."/>
            <person name="LaButti K."/>
            <person name="Lipzen A."/>
            <person name="Pennachio C."/>
            <person name="Riley R."/>
            <person name="Schakwitz W."/>
            <person name="Umezawa K."/>
            <person name="Ohm R.A."/>
            <person name="Grigoriev I.V."/>
            <person name="Nagy L.G."/>
            <person name="Gibbons J."/>
            <person name="Hibbett D."/>
        </authorList>
    </citation>
    <scope>NUCLEOTIDE SEQUENCE [LARGE SCALE GENOMIC DNA]</scope>
    <source>
        <strain evidence="10">ALCF2SS1-6</strain>
    </source>
</reference>
<dbReference type="Gene3D" id="1.20.1250.20">
    <property type="entry name" value="MFS general substrate transporter like domains"/>
    <property type="match status" value="2"/>
</dbReference>
<feature type="compositionally biased region" description="Basic and acidic residues" evidence="7">
    <location>
        <begin position="1"/>
        <end position="10"/>
    </location>
</feature>
<feature type="transmembrane region" description="Helical" evidence="8">
    <location>
        <begin position="265"/>
        <end position="291"/>
    </location>
</feature>
<evidence type="ECO:0000256" key="5">
    <source>
        <dbReference type="ARBA" id="ARBA00022989"/>
    </source>
</evidence>
<evidence type="ECO:0000313" key="11">
    <source>
        <dbReference type="Proteomes" id="UP000313359"/>
    </source>
</evidence>
<feature type="domain" description="Major facilitator superfamily (MFS) profile" evidence="9">
    <location>
        <begin position="55"/>
        <end position="441"/>
    </location>
</feature>
<dbReference type="AlphaFoldDB" id="A0A5C2SDU6"/>
<feature type="transmembrane region" description="Helical" evidence="8">
    <location>
        <begin position="417"/>
        <end position="438"/>
    </location>
</feature>